<keyword evidence="3" id="KW-1185">Reference proteome</keyword>
<accession>A0A7W3R641</accession>
<evidence type="ECO:0000256" key="1">
    <source>
        <dbReference type="SAM" id="Phobius"/>
    </source>
</evidence>
<dbReference type="EMBL" id="JACJII010000001">
    <property type="protein sequence ID" value="MBA9001753.1"/>
    <property type="molecule type" value="Genomic_DNA"/>
</dbReference>
<keyword evidence="1" id="KW-0472">Membrane</keyword>
<gene>
    <name evidence="2" type="ORF">HNR21_000635</name>
</gene>
<comment type="caution">
    <text evidence="2">The sequence shown here is derived from an EMBL/GenBank/DDBJ whole genome shotgun (WGS) entry which is preliminary data.</text>
</comment>
<feature type="transmembrane region" description="Helical" evidence="1">
    <location>
        <begin position="36"/>
        <end position="57"/>
    </location>
</feature>
<organism evidence="2 3">
    <name type="scientific">Thermomonospora cellulosilytica</name>
    <dbReference type="NCBI Taxonomy" id="1411118"/>
    <lineage>
        <taxon>Bacteria</taxon>
        <taxon>Bacillati</taxon>
        <taxon>Actinomycetota</taxon>
        <taxon>Actinomycetes</taxon>
        <taxon>Streptosporangiales</taxon>
        <taxon>Thermomonosporaceae</taxon>
        <taxon>Thermomonospora</taxon>
    </lineage>
</organism>
<keyword evidence="1" id="KW-0812">Transmembrane</keyword>
<dbReference type="RefSeq" id="WP_182703963.1">
    <property type="nucleotide sequence ID" value="NZ_JACJII010000001.1"/>
</dbReference>
<dbReference type="AlphaFoldDB" id="A0A7W3R641"/>
<evidence type="ECO:0000313" key="2">
    <source>
        <dbReference type="EMBL" id="MBA9001753.1"/>
    </source>
</evidence>
<sequence>MDRLWLRALAYTALVIVVVGAVGAVFVLLMSTGPGGTVVGIVALSVGLAYVGTLLALKGY</sequence>
<dbReference type="Proteomes" id="UP000539313">
    <property type="component" value="Unassembled WGS sequence"/>
</dbReference>
<reference evidence="2 3" key="1">
    <citation type="submission" date="2020-08" db="EMBL/GenBank/DDBJ databases">
        <title>Sequencing the genomes of 1000 actinobacteria strains.</title>
        <authorList>
            <person name="Klenk H.-P."/>
        </authorList>
    </citation>
    <scope>NUCLEOTIDE SEQUENCE [LARGE SCALE GENOMIC DNA]</scope>
    <source>
        <strain evidence="2 3">DSM 45823</strain>
    </source>
</reference>
<feature type="transmembrane region" description="Helical" evidence="1">
    <location>
        <begin position="9"/>
        <end position="30"/>
    </location>
</feature>
<proteinExistence type="predicted"/>
<name>A0A7W3R641_9ACTN</name>
<protein>
    <submittedName>
        <fullName evidence="2">Uncharacterized protein</fullName>
    </submittedName>
</protein>
<evidence type="ECO:0000313" key="3">
    <source>
        <dbReference type="Proteomes" id="UP000539313"/>
    </source>
</evidence>
<keyword evidence="1" id="KW-1133">Transmembrane helix</keyword>